<proteinExistence type="inferred from homology"/>
<gene>
    <name evidence="9" type="ORF">R5R35_007933</name>
</gene>
<evidence type="ECO:0000256" key="8">
    <source>
        <dbReference type="ARBA" id="ARBA00024433"/>
    </source>
</evidence>
<name>A0AAN9VIB9_9ORTH</name>
<comment type="subcellular location">
    <subcellularLocation>
        <location evidence="2">Cell projection</location>
        <location evidence="2">Cilium</location>
    </subcellularLocation>
</comment>
<dbReference type="InterPro" id="IPR025875">
    <property type="entry name" value="Leu-rich_rpt_4"/>
</dbReference>
<protein>
    <recommendedName>
        <fullName evidence="8">Dynein axonemal assembly factor 1 homolog</fullName>
    </recommendedName>
</protein>
<evidence type="ECO:0000256" key="2">
    <source>
        <dbReference type="ARBA" id="ARBA00004138"/>
    </source>
</evidence>
<evidence type="ECO:0000256" key="1">
    <source>
        <dbReference type="ARBA" id="ARBA00003843"/>
    </source>
</evidence>
<accession>A0AAN9VIB9</accession>
<dbReference type="Gene3D" id="3.80.10.10">
    <property type="entry name" value="Ribonuclease Inhibitor"/>
    <property type="match status" value="2"/>
</dbReference>
<keyword evidence="10" id="KW-1185">Reference proteome</keyword>
<comment type="caution">
    <text evidence="9">The sequence shown here is derived from an EMBL/GenBank/DDBJ whole genome shotgun (WGS) entry which is preliminary data.</text>
</comment>
<evidence type="ECO:0000256" key="6">
    <source>
        <dbReference type="ARBA" id="ARBA00023069"/>
    </source>
</evidence>
<dbReference type="PROSITE" id="PS51450">
    <property type="entry name" value="LRR"/>
    <property type="match status" value="4"/>
</dbReference>
<organism evidence="9 10">
    <name type="scientific">Gryllus longicercus</name>
    <dbReference type="NCBI Taxonomy" id="2509291"/>
    <lineage>
        <taxon>Eukaryota</taxon>
        <taxon>Metazoa</taxon>
        <taxon>Ecdysozoa</taxon>
        <taxon>Arthropoda</taxon>
        <taxon>Hexapoda</taxon>
        <taxon>Insecta</taxon>
        <taxon>Pterygota</taxon>
        <taxon>Neoptera</taxon>
        <taxon>Polyneoptera</taxon>
        <taxon>Orthoptera</taxon>
        <taxon>Ensifera</taxon>
        <taxon>Gryllidea</taxon>
        <taxon>Grylloidea</taxon>
        <taxon>Gryllidae</taxon>
        <taxon>Gryllinae</taxon>
        <taxon>Gryllus</taxon>
    </lineage>
</organism>
<dbReference type="PANTHER" id="PTHR45973:SF9">
    <property type="entry name" value="LEUCINE-RICH REPEAT-CONTAINING PROTEIN 46"/>
    <property type="match status" value="1"/>
</dbReference>
<dbReference type="Pfam" id="PF12799">
    <property type="entry name" value="LRR_4"/>
    <property type="match status" value="1"/>
</dbReference>
<dbReference type="InterPro" id="IPR050576">
    <property type="entry name" value="Cilia_flagella_integrity"/>
</dbReference>
<dbReference type="GO" id="GO:0005930">
    <property type="term" value="C:axoneme"/>
    <property type="evidence" value="ECO:0007669"/>
    <property type="project" value="TreeGrafter"/>
</dbReference>
<keyword evidence="4" id="KW-0433">Leucine-rich repeat</keyword>
<dbReference type="GO" id="GO:0070840">
    <property type="term" value="F:dynein complex binding"/>
    <property type="evidence" value="ECO:0007669"/>
    <property type="project" value="TreeGrafter"/>
</dbReference>
<dbReference type="SMART" id="SM00365">
    <property type="entry name" value="LRR_SD22"/>
    <property type="match status" value="4"/>
</dbReference>
<evidence type="ECO:0000313" key="9">
    <source>
        <dbReference type="EMBL" id="KAK7864368.1"/>
    </source>
</evidence>
<dbReference type="InterPro" id="IPR032675">
    <property type="entry name" value="LRR_dom_sf"/>
</dbReference>
<evidence type="ECO:0000256" key="3">
    <source>
        <dbReference type="ARBA" id="ARBA00006453"/>
    </source>
</evidence>
<dbReference type="GO" id="GO:0035082">
    <property type="term" value="P:axoneme assembly"/>
    <property type="evidence" value="ECO:0007669"/>
    <property type="project" value="TreeGrafter"/>
</dbReference>
<evidence type="ECO:0000313" key="10">
    <source>
        <dbReference type="Proteomes" id="UP001378592"/>
    </source>
</evidence>
<dbReference type="InterPro" id="IPR001611">
    <property type="entry name" value="Leu-rich_rpt"/>
</dbReference>
<comment type="similarity">
    <text evidence="3">Belongs to the DNAAF1 family.</text>
</comment>
<dbReference type="PANTHER" id="PTHR45973">
    <property type="entry name" value="PROTEIN PHOSPHATASE 1 REGULATORY SUBUNIT SDS22-RELATED"/>
    <property type="match status" value="1"/>
</dbReference>
<reference evidence="9 10" key="1">
    <citation type="submission" date="2024-03" db="EMBL/GenBank/DDBJ databases">
        <title>The genome assembly and annotation of the cricket Gryllus longicercus Weissman &amp; Gray.</title>
        <authorList>
            <person name="Szrajer S."/>
            <person name="Gray D."/>
            <person name="Ylla G."/>
        </authorList>
    </citation>
    <scope>NUCLEOTIDE SEQUENCE [LARGE SCALE GENOMIC DNA]</scope>
    <source>
        <strain evidence="9">DAG 2021-001</strain>
        <tissue evidence="9">Whole body minus gut</tissue>
    </source>
</reference>
<dbReference type="FunFam" id="3.80.10.10:FF:000166">
    <property type="entry name" value="Dynein assembly factor 1, axonemal"/>
    <property type="match status" value="1"/>
</dbReference>
<keyword evidence="7" id="KW-0966">Cell projection</keyword>
<dbReference type="AlphaFoldDB" id="A0AAN9VIB9"/>
<keyword evidence="6" id="KW-0969">Cilium</keyword>
<evidence type="ECO:0000256" key="7">
    <source>
        <dbReference type="ARBA" id="ARBA00023273"/>
    </source>
</evidence>
<evidence type="ECO:0000256" key="5">
    <source>
        <dbReference type="ARBA" id="ARBA00022737"/>
    </source>
</evidence>
<dbReference type="SUPFAM" id="SSF52075">
    <property type="entry name" value="Outer arm dynein light chain 1"/>
    <property type="match status" value="1"/>
</dbReference>
<comment type="function">
    <text evidence="1">Cilium-specific protein required for cilia structures.</text>
</comment>
<evidence type="ECO:0000256" key="4">
    <source>
        <dbReference type="ARBA" id="ARBA00022614"/>
    </source>
</evidence>
<keyword evidence="5" id="KW-0677">Repeat</keyword>
<dbReference type="EMBL" id="JAZDUA010000205">
    <property type="protein sequence ID" value="KAK7864368.1"/>
    <property type="molecule type" value="Genomic_DNA"/>
</dbReference>
<dbReference type="Proteomes" id="UP001378592">
    <property type="component" value="Unassembled WGS sequence"/>
</dbReference>
<sequence length="692" mass="79665">MSSIEALDALDIDKFPRMTKQAIRLICKKLKLYQTPYLNDVLYLHYKGYPRIENLDEYTGLKCLWLECNGIEKIENLENQTELRSLYLHHNLIRRIENLELLQKLDTLNLSHNFVKTIEHIEILPVLHTLDISHNKLASLEDIEHLARCRNLAVLDMSHNHLEDPMIVYVLGEMDNLRVLTLTGNPILKKVSPYRKLMIVLCKNLQHLDIMPVFPKDRACAEAWHEGGIDAEMKMRQKWNEEDDKRIRDSVHRLIKLRDAHRKEKERKIENHEACIESLGLGNLFDENKPNIIDDSSIDTSIKEQDHEDIVEIKCKKRLPTEDVSDGSSSESEDSQEFWKEITSTLGPEDLAPSRKSIEEIPPVPIEEIFPDRFSESVIFKKKEDNVALKSNETSRKLIEEVEYNALPSTDDQSLLGMEDKEIPAEFEKIELCNLDRKDETSVSRELTGEMNKDICREDDAVFLNKADNRDSLKIVNQSEEERKMTADCINLKEHIHEQLEVVPSTIVEETIIEHAIEEDIQKKSKKVSEVHSDTDSSCTQSQLLDTFQKTKSICEMTSSQDGNNESATFNVISCEKHSEVEISFEQTNVNQCEEKYILDINNPVQNSHDVECVSTALLHLPQKQESIINNIQNNCNNTNNETDCNVTDHNLCSELKNTIQIEENLEDHVSENQTPLQKSLILQNALQGLAD</sequence>